<protein>
    <submittedName>
        <fullName evidence="5">Rac-like GTP-binding protein RAC9</fullName>
    </submittedName>
</protein>
<dbReference type="InterPro" id="IPR001806">
    <property type="entry name" value="Small_GTPase"/>
</dbReference>
<dbReference type="RefSeq" id="XP_029654727.1">
    <property type="nucleotide sequence ID" value="XM_029798867.1"/>
</dbReference>
<evidence type="ECO:0000256" key="1">
    <source>
        <dbReference type="ARBA" id="ARBA00022741"/>
    </source>
</evidence>
<keyword evidence="2" id="KW-0342">GTP-binding</keyword>
<evidence type="ECO:0000313" key="4">
    <source>
        <dbReference type="Proteomes" id="UP000515154"/>
    </source>
</evidence>
<evidence type="ECO:0000256" key="3">
    <source>
        <dbReference type="SAM" id="MobiDB-lite"/>
    </source>
</evidence>
<dbReference type="InterPro" id="IPR003578">
    <property type="entry name" value="Small_GTPase_Rho"/>
</dbReference>
<dbReference type="PANTHER" id="PTHR24072">
    <property type="entry name" value="RHO FAMILY GTPASE"/>
    <property type="match status" value="1"/>
</dbReference>
<dbReference type="SMART" id="SM00175">
    <property type="entry name" value="RAB"/>
    <property type="match status" value="1"/>
</dbReference>
<dbReference type="Pfam" id="PF00071">
    <property type="entry name" value="Ras"/>
    <property type="match status" value="1"/>
</dbReference>
<name>A0A6P7TZP0_9MOLL</name>
<dbReference type="AlphaFoldDB" id="A0A6P7TZP0"/>
<dbReference type="GO" id="GO:0007264">
    <property type="term" value="P:small GTPase-mediated signal transduction"/>
    <property type="evidence" value="ECO:0007669"/>
    <property type="project" value="InterPro"/>
</dbReference>
<evidence type="ECO:0000313" key="5">
    <source>
        <dbReference type="RefSeq" id="XP_029654727.1"/>
    </source>
</evidence>
<feature type="region of interest" description="Disordered" evidence="3">
    <location>
        <begin position="124"/>
        <end position="151"/>
    </location>
</feature>
<feature type="compositionally biased region" description="Polar residues" evidence="3">
    <location>
        <begin position="133"/>
        <end position="143"/>
    </location>
</feature>
<dbReference type="InterPro" id="IPR027417">
    <property type="entry name" value="P-loop_NTPase"/>
</dbReference>
<keyword evidence="1" id="KW-0547">Nucleotide-binding</keyword>
<organism evidence="4 5">
    <name type="scientific">Octopus sinensis</name>
    <name type="common">East Asian common octopus</name>
    <dbReference type="NCBI Taxonomy" id="2607531"/>
    <lineage>
        <taxon>Eukaryota</taxon>
        <taxon>Metazoa</taxon>
        <taxon>Spiralia</taxon>
        <taxon>Lophotrochozoa</taxon>
        <taxon>Mollusca</taxon>
        <taxon>Cephalopoda</taxon>
        <taxon>Coleoidea</taxon>
        <taxon>Octopodiformes</taxon>
        <taxon>Octopoda</taxon>
        <taxon>Incirrata</taxon>
        <taxon>Octopodidae</taxon>
        <taxon>Octopus</taxon>
    </lineage>
</organism>
<reference evidence="5" key="1">
    <citation type="submission" date="2025-08" db="UniProtKB">
        <authorList>
            <consortium name="RefSeq"/>
        </authorList>
    </citation>
    <scope>IDENTIFICATION</scope>
</reference>
<dbReference type="PROSITE" id="PS51421">
    <property type="entry name" value="RAS"/>
    <property type="match status" value="1"/>
</dbReference>
<accession>A0A6P7TZP0</accession>
<dbReference type="Proteomes" id="UP000515154">
    <property type="component" value="Unplaced"/>
</dbReference>
<proteinExistence type="predicted"/>
<gene>
    <name evidence="5" type="primary">LOC115228232</name>
</gene>
<dbReference type="PROSITE" id="PS51419">
    <property type="entry name" value="RAB"/>
    <property type="match status" value="1"/>
</dbReference>
<evidence type="ECO:0000256" key="2">
    <source>
        <dbReference type="ARBA" id="ARBA00023134"/>
    </source>
</evidence>
<dbReference type="KEGG" id="osn:115228232"/>
<keyword evidence="4" id="KW-1185">Reference proteome</keyword>
<dbReference type="GO" id="GO:0005525">
    <property type="term" value="F:GTP binding"/>
    <property type="evidence" value="ECO:0007669"/>
    <property type="project" value="UniProtKB-KW"/>
</dbReference>
<dbReference type="PRINTS" id="PR00449">
    <property type="entry name" value="RASTRNSFRMNG"/>
</dbReference>
<sequence>MHFHSSTIQLCDVILLCFDLLNRDSFEKIKSCWSPRLGSRTIPIVLVGTHCDLLSGGKGDTISEKEGRELAKQIGARSYVECSALTQNNIKVLFDVAVQLSFFSHRRVKKDIAFKFSQQTGISQKERKRLSGGSPTVHSSRNKSGFFKSLR</sequence>
<dbReference type="SMART" id="SM00174">
    <property type="entry name" value="RHO"/>
    <property type="match status" value="1"/>
</dbReference>
<dbReference type="SUPFAM" id="SSF52540">
    <property type="entry name" value="P-loop containing nucleoside triphosphate hydrolases"/>
    <property type="match status" value="1"/>
</dbReference>
<dbReference type="Gene3D" id="3.40.50.300">
    <property type="entry name" value="P-loop containing nucleotide triphosphate hydrolases"/>
    <property type="match status" value="1"/>
</dbReference>
<dbReference type="GO" id="GO:0003924">
    <property type="term" value="F:GTPase activity"/>
    <property type="evidence" value="ECO:0007669"/>
    <property type="project" value="InterPro"/>
</dbReference>